<dbReference type="EMBL" id="CM055746">
    <property type="protein sequence ID" value="KAJ7996965.1"/>
    <property type="molecule type" value="Genomic_DNA"/>
</dbReference>
<name>A0ACC2G0E7_DALPE</name>
<keyword evidence="2" id="KW-1185">Reference proteome</keyword>
<dbReference type="Proteomes" id="UP001157502">
    <property type="component" value="Chromosome 19"/>
</dbReference>
<organism evidence="1 2">
    <name type="scientific">Dallia pectoralis</name>
    <name type="common">Alaska blackfish</name>
    <dbReference type="NCBI Taxonomy" id="75939"/>
    <lineage>
        <taxon>Eukaryota</taxon>
        <taxon>Metazoa</taxon>
        <taxon>Chordata</taxon>
        <taxon>Craniata</taxon>
        <taxon>Vertebrata</taxon>
        <taxon>Euteleostomi</taxon>
        <taxon>Actinopterygii</taxon>
        <taxon>Neopterygii</taxon>
        <taxon>Teleostei</taxon>
        <taxon>Protacanthopterygii</taxon>
        <taxon>Esociformes</taxon>
        <taxon>Umbridae</taxon>
        <taxon>Dallia</taxon>
    </lineage>
</organism>
<sequence length="158" mass="17809">MTTKESEDMAPSVPLCVSGAAQTNGTCMVQTHRFFPPFSSTFALMVLVAMIIGTVLVSLAAFHFNKRRMKKRKIQRAQEEYERDTRSPSAKRERVRPCVIVRRSHRDEEHRPNQNVQTPRCPIQEDPGTLRMGQDTTELDPAHTGQGHGHVPETIVSS</sequence>
<proteinExistence type="predicted"/>
<gene>
    <name evidence="1" type="ORF">DPEC_G00224000</name>
</gene>
<accession>A0ACC2G0E7</accession>
<reference evidence="1" key="1">
    <citation type="submission" date="2021-05" db="EMBL/GenBank/DDBJ databases">
        <authorList>
            <person name="Pan Q."/>
            <person name="Jouanno E."/>
            <person name="Zahm M."/>
            <person name="Klopp C."/>
            <person name="Cabau C."/>
            <person name="Louis A."/>
            <person name="Berthelot C."/>
            <person name="Parey E."/>
            <person name="Roest Crollius H."/>
            <person name="Montfort J."/>
            <person name="Robinson-Rechavi M."/>
            <person name="Bouchez O."/>
            <person name="Lampietro C."/>
            <person name="Lopez Roques C."/>
            <person name="Donnadieu C."/>
            <person name="Postlethwait J."/>
            <person name="Bobe J."/>
            <person name="Dillon D."/>
            <person name="Chandos A."/>
            <person name="von Hippel F."/>
            <person name="Guiguen Y."/>
        </authorList>
    </citation>
    <scope>NUCLEOTIDE SEQUENCE</scope>
    <source>
        <strain evidence="1">YG-Jan2019</strain>
    </source>
</reference>
<comment type="caution">
    <text evidence="1">The sequence shown here is derived from an EMBL/GenBank/DDBJ whole genome shotgun (WGS) entry which is preliminary data.</text>
</comment>
<evidence type="ECO:0000313" key="1">
    <source>
        <dbReference type="EMBL" id="KAJ7996965.1"/>
    </source>
</evidence>
<protein>
    <submittedName>
        <fullName evidence="1">Uncharacterized protein</fullName>
    </submittedName>
</protein>
<evidence type="ECO:0000313" key="2">
    <source>
        <dbReference type="Proteomes" id="UP001157502"/>
    </source>
</evidence>